<organism evidence="2 3">
    <name type="scientific">Punica granatum</name>
    <name type="common">Pomegranate</name>
    <dbReference type="NCBI Taxonomy" id="22663"/>
    <lineage>
        <taxon>Eukaryota</taxon>
        <taxon>Viridiplantae</taxon>
        <taxon>Streptophyta</taxon>
        <taxon>Embryophyta</taxon>
        <taxon>Tracheophyta</taxon>
        <taxon>Spermatophyta</taxon>
        <taxon>Magnoliopsida</taxon>
        <taxon>eudicotyledons</taxon>
        <taxon>Gunneridae</taxon>
        <taxon>Pentapetalae</taxon>
        <taxon>rosids</taxon>
        <taxon>malvids</taxon>
        <taxon>Myrtales</taxon>
        <taxon>Lythraceae</taxon>
        <taxon>Punica</taxon>
    </lineage>
</organism>
<feature type="region of interest" description="Disordered" evidence="1">
    <location>
        <begin position="423"/>
        <end position="444"/>
    </location>
</feature>
<accession>A0A218X7H1</accession>
<evidence type="ECO:0000313" key="3">
    <source>
        <dbReference type="Proteomes" id="UP000197138"/>
    </source>
</evidence>
<feature type="region of interest" description="Disordered" evidence="1">
    <location>
        <begin position="1"/>
        <end position="33"/>
    </location>
</feature>
<feature type="compositionally biased region" description="Basic and acidic residues" evidence="1">
    <location>
        <begin position="226"/>
        <end position="235"/>
    </location>
</feature>
<dbReference type="PANTHER" id="PTHR34792:SF1">
    <property type="entry name" value="OS02G0121500 PROTEIN"/>
    <property type="match status" value="1"/>
</dbReference>
<feature type="compositionally biased region" description="Basic residues" evidence="1">
    <location>
        <begin position="1"/>
        <end position="14"/>
    </location>
</feature>
<feature type="region of interest" description="Disordered" evidence="1">
    <location>
        <begin position="182"/>
        <end position="287"/>
    </location>
</feature>
<feature type="region of interest" description="Disordered" evidence="1">
    <location>
        <begin position="46"/>
        <end position="76"/>
    </location>
</feature>
<dbReference type="EMBL" id="MTKT01002214">
    <property type="protein sequence ID" value="OWM80914.1"/>
    <property type="molecule type" value="Genomic_DNA"/>
</dbReference>
<feature type="region of interest" description="Disordered" evidence="1">
    <location>
        <begin position="92"/>
        <end position="162"/>
    </location>
</feature>
<dbReference type="InterPro" id="IPR040305">
    <property type="entry name" value="At1g75730-like"/>
</dbReference>
<dbReference type="Proteomes" id="UP000197138">
    <property type="component" value="Unassembled WGS sequence"/>
</dbReference>
<sequence length="714" mass="78912">MDKARDVRRRHFNKRSPNFSSPELSEGDVLASEKTRKERFQKLSLVGRASSSFPDGQKSMEPVEASDREEEPRAVVGRKRFKLPRMFLEDRNLVEQASVPRKLRSAMKKRSRESLSPPIPNSKKQKHSMSARGSPKKDGAKKTKKQGKSGSGFTGPITKDEEEVVETLYALAGMFLNDRDSCCCSRRDDESSPADTPTVPGGTEPSTNSASGAKEEELKPSVASYNEERSSEETARTCPPDGLVTHQQPELLDCKLSSKDTDTRAEIDLQTTTSQSRSEKSNEVLHASGNFGLAAELGLDAHLKKPEEMDRSLPSTKQEDKEVAVIGNQLGLHHKSEDSQNNGPVLWPGLLSGSLSQDVRSPSELPTSKIPAWLHGAACSKKPQPIESGNPVDKVPKSKFYKISRKKCVRHVFISHLIHSLQMPESNENRPLQPDPGRRHEQTEQRVNAVGSNFNVLKNGLSQAFASTLVSDSQRYKYETRNAIIQQNRHNQGPKSSSSGNEGFDFLSLSTSVSGLNQKTNVPYFHSINQQQHMSLPLSTSKTYYSPSYSDQLSGVTTSRQVQLQLPSYLANSGRSLIYRGPVVLSKELQNQQMLWTSPIASTQSKPTGNLKAVAQFPTWQNGSVESPATVPFTAIIPPPPLSSIEVLGPKHSQLLSQQYHHQQQLLSLRSPYPPTFVKRPDNLPHSAHEEAVPRFHGGGALSLQLLCNERLQG</sequence>
<protein>
    <submittedName>
        <fullName evidence="2">Uncharacterized protein</fullName>
    </submittedName>
</protein>
<reference evidence="3" key="1">
    <citation type="journal article" date="2017" name="Plant J.">
        <title>The pomegranate (Punica granatum L.) genome and the genomics of punicalagin biosynthesis.</title>
        <authorList>
            <person name="Qin G."/>
            <person name="Xu C."/>
            <person name="Ming R."/>
            <person name="Tang H."/>
            <person name="Guyot R."/>
            <person name="Kramer E.M."/>
            <person name="Hu Y."/>
            <person name="Yi X."/>
            <person name="Qi Y."/>
            <person name="Xu X."/>
            <person name="Gao Z."/>
            <person name="Pan H."/>
            <person name="Jian J."/>
            <person name="Tian Y."/>
            <person name="Yue Z."/>
            <person name="Xu Y."/>
        </authorList>
    </citation>
    <scope>NUCLEOTIDE SEQUENCE [LARGE SCALE GENOMIC DNA]</scope>
    <source>
        <strain evidence="3">cv. Dabenzi</strain>
    </source>
</reference>
<evidence type="ECO:0000256" key="1">
    <source>
        <dbReference type="SAM" id="MobiDB-lite"/>
    </source>
</evidence>
<gene>
    <name evidence="2" type="ORF">CDL15_Pgr006945</name>
</gene>
<dbReference type="AlphaFoldDB" id="A0A218X7H1"/>
<comment type="caution">
    <text evidence="2">The sequence shown here is derived from an EMBL/GenBank/DDBJ whole genome shotgun (WGS) entry which is preliminary data.</text>
</comment>
<evidence type="ECO:0000313" key="2">
    <source>
        <dbReference type="EMBL" id="OWM80914.1"/>
    </source>
</evidence>
<feature type="compositionally biased region" description="Basic residues" evidence="1">
    <location>
        <begin position="101"/>
        <end position="111"/>
    </location>
</feature>
<proteinExistence type="predicted"/>
<name>A0A218X7H1_PUNGR</name>
<feature type="compositionally biased region" description="Basic and acidic residues" evidence="1">
    <location>
        <begin position="252"/>
        <end position="267"/>
    </location>
</feature>
<dbReference type="PANTHER" id="PTHR34792">
    <property type="entry name" value="OS02G0121500 PROTEIN"/>
    <property type="match status" value="1"/>
</dbReference>